<dbReference type="Proteomes" id="UP000631535">
    <property type="component" value="Unassembled WGS sequence"/>
</dbReference>
<evidence type="ECO:0000259" key="13">
    <source>
        <dbReference type="SMART" id="SM00829"/>
    </source>
</evidence>
<keyword evidence="3 12" id="KW-0862">Zinc</keyword>
<evidence type="ECO:0000313" key="15">
    <source>
        <dbReference type="Proteomes" id="UP000631535"/>
    </source>
</evidence>
<dbReference type="PANTHER" id="PTHR43401">
    <property type="entry name" value="L-THREONINE 3-DEHYDROGENASE"/>
    <property type="match status" value="1"/>
</dbReference>
<dbReference type="InterPro" id="IPR011032">
    <property type="entry name" value="GroES-like_sf"/>
</dbReference>
<dbReference type="Gene3D" id="3.90.180.10">
    <property type="entry name" value="Medium-chain alcohol dehydrogenases, catalytic domain"/>
    <property type="match status" value="1"/>
</dbReference>
<dbReference type="SUPFAM" id="SSF51735">
    <property type="entry name" value="NAD(P)-binding Rossmann-fold domains"/>
    <property type="match status" value="1"/>
</dbReference>
<evidence type="ECO:0000256" key="10">
    <source>
        <dbReference type="ARBA" id="ARBA00048685"/>
    </source>
</evidence>
<gene>
    <name evidence="14" type="ORF">GCM10012287_13550</name>
</gene>
<sequence>MTHTTAAFYTGGRTVTAGEAPVAAPGPGEVTVDVAYTGICGTDLHIFHGDMDSRVALPAIIGHEMSGRISATGEGVEGWAPGDAVTVMPLRWCGDCPACHAGNSHICHRLDFVGIDSPGSLRGRWTVPAGLLVRLPRDLPLDRAALVEPTAVAVHDVRRGGVAAGEKVLVVGGGPVGLLIASVAAGAGADVLLAELDPRRRAFAAELGLRTVDAAGDVAARVQEWSGGAGADVAFEVSGAADGMTTAVEALSVRGRLVLVAIHGRPRTVDLHRFFWRELTLVGARLYDRSDFERAVELVAEEAVPAARLISTVVPLAEAASGFAALEGGGAGEMKVLVDCTASGA</sequence>
<evidence type="ECO:0000256" key="5">
    <source>
        <dbReference type="ARBA" id="ARBA00037678"/>
    </source>
</evidence>
<evidence type="ECO:0000256" key="12">
    <source>
        <dbReference type="RuleBase" id="RU361277"/>
    </source>
</evidence>
<dbReference type="SMART" id="SM00829">
    <property type="entry name" value="PKS_ER"/>
    <property type="match status" value="1"/>
</dbReference>
<evidence type="ECO:0000256" key="2">
    <source>
        <dbReference type="ARBA" id="ARBA00022723"/>
    </source>
</evidence>
<organism evidence="14 15">
    <name type="scientific">Streptomyces daqingensis</name>
    <dbReference type="NCBI Taxonomy" id="1472640"/>
    <lineage>
        <taxon>Bacteria</taxon>
        <taxon>Bacillati</taxon>
        <taxon>Actinomycetota</taxon>
        <taxon>Actinomycetes</taxon>
        <taxon>Kitasatosporales</taxon>
        <taxon>Streptomycetaceae</taxon>
        <taxon>Streptomyces</taxon>
    </lineage>
</organism>
<evidence type="ECO:0000256" key="8">
    <source>
        <dbReference type="ARBA" id="ARBA00039102"/>
    </source>
</evidence>
<evidence type="ECO:0000256" key="6">
    <source>
        <dbReference type="ARBA" id="ARBA00037908"/>
    </source>
</evidence>
<comment type="pathway">
    <text evidence="6">Metabolic intermediate biosynthesis; 2-deoxystreptamine biosynthesis; 2-deoxystreptamine from D-glucose 6-phosphate: step 3/4.</text>
</comment>
<keyword evidence="4" id="KW-0560">Oxidoreductase</keyword>
<dbReference type="InterPro" id="IPR036291">
    <property type="entry name" value="NAD(P)-bd_dom_sf"/>
</dbReference>
<dbReference type="InterPro" id="IPR013149">
    <property type="entry name" value="ADH-like_C"/>
</dbReference>
<comment type="cofactor">
    <cofactor evidence="1 12">
        <name>Zn(2+)</name>
        <dbReference type="ChEBI" id="CHEBI:29105"/>
    </cofactor>
</comment>
<comment type="similarity">
    <text evidence="7">Belongs to the zinc-containing alcohol dehydrogenase family. DOIA dehydrogenase subfamily.</text>
</comment>
<dbReference type="RefSeq" id="WP_189036122.1">
    <property type="nucleotide sequence ID" value="NZ_BMMP01000003.1"/>
</dbReference>
<evidence type="ECO:0000256" key="4">
    <source>
        <dbReference type="ARBA" id="ARBA00023002"/>
    </source>
</evidence>
<protein>
    <recommendedName>
        <fullName evidence="9">2-deoxy-scyllo-inosamine dehydrogenase</fullName>
        <ecNumber evidence="8">1.1.1.329</ecNumber>
    </recommendedName>
</protein>
<dbReference type="InterPro" id="IPR002328">
    <property type="entry name" value="ADH_Zn_CS"/>
</dbReference>
<evidence type="ECO:0000256" key="11">
    <source>
        <dbReference type="ARBA" id="ARBA00049085"/>
    </source>
</evidence>
<feature type="domain" description="Enoyl reductase (ER)" evidence="13">
    <location>
        <begin position="12"/>
        <end position="338"/>
    </location>
</feature>
<accession>A0ABQ2M0U7</accession>
<evidence type="ECO:0000256" key="3">
    <source>
        <dbReference type="ARBA" id="ARBA00022833"/>
    </source>
</evidence>
<comment type="catalytic activity">
    <reaction evidence="10">
        <text>2-deoxy-scyllo-inosamine + NAD(+) = 3-amino-2,3-dideoxy-scyllo-inosose + NADH + H(+)</text>
        <dbReference type="Rhea" id="RHEA:33883"/>
        <dbReference type="ChEBI" id="CHEBI:15378"/>
        <dbReference type="ChEBI" id="CHEBI:57540"/>
        <dbReference type="ChEBI" id="CHEBI:57945"/>
        <dbReference type="ChEBI" id="CHEBI:65002"/>
        <dbReference type="ChEBI" id="CHEBI:65003"/>
        <dbReference type="EC" id="1.1.1.329"/>
    </reaction>
</comment>
<reference evidence="15" key="1">
    <citation type="journal article" date="2019" name="Int. J. Syst. Evol. Microbiol.">
        <title>The Global Catalogue of Microorganisms (GCM) 10K type strain sequencing project: providing services to taxonomists for standard genome sequencing and annotation.</title>
        <authorList>
            <consortium name="The Broad Institute Genomics Platform"/>
            <consortium name="The Broad Institute Genome Sequencing Center for Infectious Disease"/>
            <person name="Wu L."/>
            <person name="Ma J."/>
        </authorList>
    </citation>
    <scope>NUCLEOTIDE SEQUENCE [LARGE SCALE GENOMIC DNA]</scope>
    <source>
        <strain evidence="15">CGMCC 4.7178</strain>
    </source>
</reference>
<keyword evidence="2 12" id="KW-0479">Metal-binding</keyword>
<dbReference type="InterPro" id="IPR013154">
    <property type="entry name" value="ADH-like_N"/>
</dbReference>
<dbReference type="Pfam" id="PF00107">
    <property type="entry name" value="ADH_zinc_N"/>
    <property type="match status" value="1"/>
</dbReference>
<dbReference type="Gene3D" id="3.40.50.720">
    <property type="entry name" value="NAD(P)-binding Rossmann-like Domain"/>
    <property type="match status" value="1"/>
</dbReference>
<evidence type="ECO:0000256" key="7">
    <source>
        <dbReference type="ARBA" id="ARBA00038004"/>
    </source>
</evidence>
<dbReference type="PROSITE" id="PS00059">
    <property type="entry name" value="ADH_ZINC"/>
    <property type="match status" value="1"/>
</dbReference>
<dbReference type="Pfam" id="PF08240">
    <property type="entry name" value="ADH_N"/>
    <property type="match status" value="1"/>
</dbReference>
<dbReference type="InterPro" id="IPR050129">
    <property type="entry name" value="Zn_alcohol_dh"/>
</dbReference>
<name>A0ABQ2M0U7_9ACTN</name>
<dbReference type="EMBL" id="BMMP01000003">
    <property type="protein sequence ID" value="GGO45489.1"/>
    <property type="molecule type" value="Genomic_DNA"/>
</dbReference>
<comment type="function">
    <text evidence="5">Catalyzes the oxidation of 2-deoxy-scyllo-inosamine (DOIA) with NAD(+) or NADP(+), forming 3-amino-2,3-dideoxy-scyllo-inosose (amino-DOI).</text>
</comment>
<dbReference type="SUPFAM" id="SSF50129">
    <property type="entry name" value="GroES-like"/>
    <property type="match status" value="1"/>
</dbReference>
<evidence type="ECO:0000313" key="14">
    <source>
        <dbReference type="EMBL" id="GGO45489.1"/>
    </source>
</evidence>
<dbReference type="PRINTS" id="PR00411">
    <property type="entry name" value="PNDRDTASEI"/>
</dbReference>
<dbReference type="EC" id="1.1.1.329" evidence="8"/>
<comment type="catalytic activity">
    <reaction evidence="11">
        <text>2-deoxy-scyllo-inosamine + NADP(+) = 3-amino-2,3-dideoxy-scyllo-inosose + NADPH + H(+)</text>
        <dbReference type="Rhea" id="RHEA:33879"/>
        <dbReference type="ChEBI" id="CHEBI:15378"/>
        <dbReference type="ChEBI" id="CHEBI:57783"/>
        <dbReference type="ChEBI" id="CHEBI:58349"/>
        <dbReference type="ChEBI" id="CHEBI:65002"/>
        <dbReference type="ChEBI" id="CHEBI:65003"/>
        <dbReference type="EC" id="1.1.1.329"/>
    </reaction>
</comment>
<dbReference type="InterPro" id="IPR020843">
    <property type="entry name" value="ER"/>
</dbReference>
<evidence type="ECO:0000256" key="1">
    <source>
        <dbReference type="ARBA" id="ARBA00001947"/>
    </source>
</evidence>
<keyword evidence="15" id="KW-1185">Reference proteome</keyword>
<proteinExistence type="inferred from homology"/>
<evidence type="ECO:0000256" key="9">
    <source>
        <dbReference type="ARBA" id="ARBA00039387"/>
    </source>
</evidence>
<comment type="caution">
    <text evidence="14">The sequence shown here is derived from an EMBL/GenBank/DDBJ whole genome shotgun (WGS) entry which is preliminary data.</text>
</comment>
<dbReference type="PANTHER" id="PTHR43401:SF2">
    <property type="entry name" value="L-THREONINE 3-DEHYDROGENASE"/>
    <property type="match status" value="1"/>
</dbReference>